<evidence type="ECO:0000313" key="5">
    <source>
        <dbReference type="Proteomes" id="UP000316747"/>
    </source>
</evidence>
<dbReference type="InterPro" id="IPR058245">
    <property type="entry name" value="NreC/VraR/RcsB-like_REC"/>
</dbReference>
<keyword evidence="5" id="KW-1185">Reference proteome</keyword>
<feature type="modified residue" description="4-aspartylphosphate" evidence="2">
    <location>
        <position position="54"/>
    </location>
</feature>
<accession>A0A543I3B6</accession>
<reference evidence="4 5" key="1">
    <citation type="submission" date="2019-06" db="EMBL/GenBank/DDBJ databases">
        <title>Genome sequencing of plant associated microbes to promote plant fitness in Sorghum bicolor and Oryza sativa.</title>
        <authorList>
            <person name="Coleman-Derr D."/>
        </authorList>
    </citation>
    <scope>NUCLEOTIDE SEQUENCE [LARGE SCALE GENOMIC DNA]</scope>
    <source>
        <strain evidence="4 5">KV-663</strain>
    </source>
</reference>
<evidence type="ECO:0000259" key="3">
    <source>
        <dbReference type="PROSITE" id="PS50110"/>
    </source>
</evidence>
<keyword evidence="2" id="KW-0597">Phosphoprotein</keyword>
<dbReference type="AlphaFoldDB" id="A0A543I3B6"/>
<keyword evidence="1" id="KW-0238">DNA-binding</keyword>
<dbReference type="OrthoDB" id="7352332at2"/>
<protein>
    <submittedName>
        <fullName evidence="4">Response regulator receiver domain-containing protein</fullName>
    </submittedName>
</protein>
<gene>
    <name evidence="4" type="ORF">FBY41_1448</name>
</gene>
<evidence type="ECO:0000313" key="4">
    <source>
        <dbReference type="EMBL" id="TQM65065.1"/>
    </source>
</evidence>
<dbReference type="EMBL" id="VFPM01000001">
    <property type="protein sequence ID" value="TQM65065.1"/>
    <property type="molecule type" value="Genomic_DNA"/>
</dbReference>
<dbReference type="PROSITE" id="PS50110">
    <property type="entry name" value="RESPONSE_REGULATORY"/>
    <property type="match status" value="1"/>
</dbReference>
<dbReference type="PANTHER" id="PTHR43214">
    <property type="entry name" value="TWO-COMPONENT RESPONSE REGULATOR"/>
    <property type="match status" value="1"/>
</dbReference>
<sequence>MTPTLVIIDDHAGFRAFARALLEAEGYAVVGEAADGTSGAELVCRLLPDVVLLDVVLPDLDGFAVSERIADEAPGCAVVLTSTRRAVSYGGRVAASPARGFVGKSELSGSALGRLTG</sequence>
<dbReference type="InterPro" id="IPR011006">
    <property type="entry name" value="CheY-like_superfamily"/>
</dbReference>
<evidence type="ECO:0000256" key="1">
    <source>
        <dbReference type="ARBA" id="ARBA00023125"/>
    </source>
</evidence>
<evidence type="ECO:0000256" key="2">
    <source>
        <dbReference type="PROSITE-ProRule" id="PRU00169"/>
    </source>
</evidence>
<dbReference type="InterPro" id="IPR001789">
    <property type="entry name" value="Sig_transdc_resp-reg_receiver"/>
</dbReference>
<dbReference type="Pfam" id="PF00072">
    <property type="entry name" value="Response_reg"/>
    <property type="match status" value="1"/>
</dbReference>
<comment type="caution">
    <text evidence="4">The sequence shown here is derived from an EMBL/GenBank/DDBJ whole genome shotgun (WGS) entry which is preliminary data.</text>
</comment>
<dbReference type="Proteomes" id="UP000316747">
    <property type="component" value="Unassembled WGS sequence"/>
</dbReference>
<dbReference type="SMART" id="SM00448">
    <property type="entry name" value="REC"/>
    <property type="match status" value="1"/>
</dbReference>
<dbReference type="Gene3D" id="3.40.50.2300">
    <property type="match status" value="1"/>
</dbReference>
<feature type="domain" description="Response regulatory" evidence="3">
    <location>
        <begin position="4"/>
        <end position="117"/>
    </location>
</feature>
<dbReference type="GO" id="GO:0000160">
    <property type="term" value="P:phosphorelay signal transduction system"/>
    <property type="evidence" value="ECO:0007669"/>
    <property type="project" value="InterPro"/>
</dbReference>
<name>A0A543I3B6_9MICO</name>
<dbReference type="GO" id="GO:0003677">
    <property type="term" value="F:DNA binding"/>
    <property type="evidence" value="ECO:0007669"/>
    <property type="project" value="UniProtKB-KW"/>
</dbReference>
<dbReference type="CDD" id="cd17535">
    <property type="entry name" value="REC_NarL-like"/>
    <property type="match status" value="1"/>
</dbReference>
<dbReference type="SUPFAM" id="SSF52172">
    <property type="entry name" value="CheY-like"/>
    <property type="match status" value="1"/>
</dbReference>
<organism evidence="4 5">
    <name type="scientific">Humibacillus xanthopallidus</name>
    <dbReference type="NCBI Taxonomy" id="412689"/>
    <lineage>
        <taxon>Bacteria</taxon>
        <taxon>Bacillati</taxon>
        <taxon>Actinomycetota</taxon>
        <taxon>Actinomycetes</taxon>
        <taxon>Micrococcales</taxon>
        <taxon>Intrasporangiaceae</taxon>
        <taxon>Humibacillus</taxon>
    </lineage>
</organism>
<dbReference type="InterPro" id="IPR039420">
    <property type="entry name" value="WalR-like"/>
</dbReference>
<proteinExistence type="predicted"/>
<dbReference type="RefSeq" id="WP_141842645.1">
    <property type="nucleotide sequence ID" value="NZ_VFPM01000001.1"/>
</dbReference>